<dbReference type="PANTHER" id="PTHR21573">
    <property type="entry name" value="ER MEMBRANE PROTEIN COMPLEX SUBUNIT 1"/>
    <property type="match status" value="1"/>
</dbReference>
<organism evidence="15 16">
    <name type="scientific">Zasmidium cellare ATCC 36951</name>
    <dbReference type="NCBI Taxonomy" id="1080233"/>
    <lineage>
        <taxon>Eukaryota</taxon>
        <taxon>Fungi</taxon>
        <taxon>Dikarya</taxon>
        <taxon>Ascomycota</taxon>
        <taxon>Pezizomycotina</taxon>
        <taxon>Dothideomycetes</taxon>
        <taxon>Dothideomycetidae</taxon>
        <taxon>Mycosphaerellales</taxon>
        <taxon>Mycosphaerellaceae</taxon>
        <taxon>Zasmidium</taxon>
    </lineage>
</organism>
<dbReference type="InterPro" id="IPR058545">
    <property type="entry name" value="Beta-prop_EMC1_1st"/>
</dbReference>
<evidence type="ECO:0000256" key="1">
    <source>
        <dbReference type="ARBA" id="ARBA00004115"/>
    </source>
</evidence>
<evidence type="ECO:0000313" key="16">
    <source>
        <dbReference type="Proteomes" id="UP000799537"/>
    </source>
</evidence>
<keyword evidence="8 11" id="KW-1133">Transmembrane helix</keyword>
<name>A0A6A6CYL6_ZASCE</name>
<evidence type="ECO:0000256" key="3">
    <source>
        <dbReference type="ARBA" id="ARBA00011276"/>
    </source>
</evidence>
<keyword evidence="9 11" id="KW-0472">Membrane</keyword>
<evidence type="ECO:0000256" key="8">
    <source>
        <dbReference type="ARBA" id="ARBA00022989"/>
    </source>
</evidence>
<evidence type="ECO:0000256" key="6">
    <source>
        <dbReference type="ARBA" id="ARBA00022729"/>
    </source>
</evidence>
<evidence type="ECO:0000256" key="12">
    <source>
        <dbReference type="SAM" id="SignalP"/>
    </source>
</evidence>
<feature type="domain" description="EMC1 first beta-propeller" evidence="14">
    <location>
        <begin position="18"/>
        <end position="431"/>
    </location>
</feature>
<evidence type="ECO:0000256" key="5">
    <source>
        <dbReference type="ARBA" id="ARBA00022692"/>
    </source>
</evidence>
<evidence type="ECO:0000256" key="2">
    <source>
        <dbReference type="ARBA" id="ARBA00007904"/>
    </source>
</evidence>
<evidence type="ECO:0000313" key="15">
    <source>
        <dbReference type="EMBL" id="KAF2171833.1"/>
    </source>
</evidence>
<dbReference type="Pfam" id="PF07774">
    <property type="entry name" value="EMC1_C"/>
    <property type="match status" value="1"/>
</dbReference>
<evidence type="ECO:0000256" key="11">
    <source>
        <dbReference type="SAM" id="Phobius"/>
    </source>
</evidence>
<feature type="signal peptide" evidence="12">
    <location>
        <begin position="1"/>
        <end position="21"/>
    </location>
</feature>
<evidence type="ECO:0000259" key="14">
    <source>
        <dbReference type="Pfam" id="PF25293"/>
    </source>
</evidence>
<accession>A0A6A6CYL6</accession>
<keyword evidence="16" id="KW-1185">Reference proteome</keyword>
<feature type="transmembrane region" description="Helical" evidence="11">
    <location>
        <begin position="898"/>
        <end position="918"/>
    </location>
</feature>
<feature type="domain" description="ER membrane protein complex subunit 1 C-terminal" evidence="13">
    <location>
        <begin position="709"/>
        <end position="927"/>
    </location>
</feature>
<dbReference type="SUPFAM" id="SSF50998">
    <property type="entry name" value="Quinoprotein alcohol dehydrogenase-like"/>
    <property type="match status" value="1"/>
</dbReference>
<evidence type="ECO:0000256" key="4">
    <source>
        <dbReference type="ARBA" id="ARBA00020824"/>
    </source>
</evidence>
<dbReference type="InterPro" id="IPR026895">
    <property type="entry name" value="EMC1"/>
</dbReference>
<dbReference type="InterPro" id="IPR011047">
    <property type="entry name" value="Quinoprotein_ADH-like_sf"/>
</dbReference>
<keyword evidence="10" id="KW-0325">Glycoprotein</keyword>
<keyword evidence="5 11" id="KW-0812">Transmembrane</keyword>
<dbReference type="GO" id="GO:0072546">
    <property type="term" value="C:EMC complex"/>
    <property type="evidence" value="ECO:0007669"/>
    <property type="project" value="InterPro"/>
</dbReference>
<comment type="similarity">
    <text evidence="2">Belongs to the EMC1 family.</text>
</comment>
<dbReference type="GeneID" id="54557614"/>
<evidence type="ECO:0000256" key="10">
    <source>
        <dbReference type="ARBA" id="ARBA00023180"/>
    </source>
</evidence>
<reference evidence="15" key="1">
    <citation type="journal article" date="2020" name="Stud. Mycol.">
        <title>101 Dothideomycetes genomes: a test case for predicting lifestyles and emergence of pathogens.</title>
        <authorList>
            <person name="Haridas S."/>
            <person name="Albert R."/>
            <person name="Binder M."/>
            <person name="Bloem J."/>
            <person name="Labutti K."/>
            <person name="Salamov A."/>
            <person name="Andreopoulos B."/>
            <person name="Baker S."/>
            <person name="Barry K."/>
            <person name="Bills G."/>
            <person name="Bluhm B."/>
            <person name="Cannon C."/>
            <person name="Castanera R."/>
            <person name="Culley D."/>
            <person name="Daum C."/>
            <person name="Ezra D."/>
            <person name="Gonzalez J."/>
            <person name="Henrissat B."/>
            <person name="Kuo A."/>
            <person name="Liang C."/>
            <person name="Lipzen A."/>
            <person name="Lutzoni F."/>
            <person name="Magnuson J."/>
            <person name="Mondo S."/>
            <person name="Nolan M."/>
            <person name="Ohm R."/>
            <person name="Pangilinan J."/>
            <person name="Park H.-J."/>
            <person name="Ramirez L."/>
            <person name="Alfaro M."/>
            <person name="Sun H."/>
            <person name="Tritt A."/>
            <person name="Yoshinaga Y."/>
            <person name="Zwiers L.-H."/>
            <person name="Turgeon B."/>
            <person name="Goodwin S."/>
            <person name="Spatafora J."/>
            <person name="Crous P."/>
            <person name="Grigoriev I."/>
        </authorList>
    </citation>
    <scope>NUCLEOTIDE SEQUENCE</scope>
    <source>
        <strain evidence="15">ATCC 36951</strain>
    </source>
</reference>
<gene>
    <name evidence="15" type="ORF">M409DRAFT_18067</name>
</gene>
<keyword evidence="7" id="KW-0256">Endoplasmic reticulum</keyword>
<sequence length="930" mass="100357">MHLPLLGAVALLLHSTTAVFADEAWTIDYHYALLGAPKEETTFFHQPNPSSRASLIYTLSEEGVVGAVNPRDGALVWRQSLRSAGISSNAGFLRAGEGQDVVVGGIGNKTTAWSAADGRLVWTIDTPGRIEDLEILELQDASQTPGVKDTVVLTSGNSPSILRVDGASGTTKWTHSIDSGDIPYQVSASATEIFGIVLHKTLLGNIKIKVISLDPVTGRKNDEYTLSSDSELASTDTIISVGANSASPIIAWTDAARSVLKVNIIGSKAVASFNIEKHNEHAITNVRLHAPFHTNSLAHFLVHYETDISHWGEVYHIDLKKSKVEKAYSLPKISGKGAFSTSTSDANVYFTRISRGQVMTVSSASHGSLGRWPLADLGIPVAKGEEAEPVHAVSEVSVKDDSVSAVRSAVFLSTGDWILIREGSPVWQRPELLATTQSAIFASPPEVEAFAHELEVEAHSNPISAYIHRVKRHIQDWQRLPAVLSSLPQKVRNQLFGTTADSGLTGDVFGFHKVIACATKNGRVVALDAANPYKILWSKQAVELKPGESWDPTFKSASDGVLVLEHGVGLQQLQFDASTGEVPSSAAVLVVNPSVGTVRFSLHDGELEANKVGSAASGAIWRFIPGTGERILSLVPRPVNDPVASIGKVLGDRRVLYKYLSPNLALLATVNDQTQTVSFYVLDTVSGATLYADSHSNVDLQAPISSTLSENWFAYSYTVEASDDSPKGHYLVVGEMFESLVPNDRGPLTGKVNSSSLQAPAEPFVMLRSYQIPESISKLAVTQTRQGITSRQLLAVLSDSSAIVGIPYGILDPRRPVGRDPTKDEQGEGLMRYTPTIEFDPKWYLNHQREVLGISNIITSPALIESTSLVFAYGHDVFGTRLSPSFSFDILGKDFNKFQMLATVAALAVATFVVGPLVTRKQVNARWQFA</sequence>
<keyword evidence="6 12" id="KW-0732">Signal</keyword>
<dbReference type="GO" id="GO:0034975">
    <property type="term" value="P:protein folding in endoplasmic reticulum"/>
    <property type="evidence" value="ECO:0007669"/>
    <property type="project" value="TreeGrafter"/>
</dbReference>
<evidence type="ECO:0000256" key="9">
    <source>
        <dbReference type="ARBA" id="ARBA00023136"/>
    </source>
</evidence>
<dbReference type="PANTHER" id="PTHR21573:SF0">
    <property type="entry name" value="ER MEMBRANE PROTEIN COMPLEX SUBUNIT 1"/>
    <property type="match status" value="1"/>
</dbReference>
<dbReference type="InterPro" id="IPR011678">
    <property type="entry name" value="EMC1_C"/>
</dbReference>
<dbReference type="Gene3D" id="2.130.10.10">
    <property type="entry name" value="YVTN repeat-like/Quinoprotein amine dehydrogenase"/>
    <property type="match status" value="1"/>
</dbReference>
<proteinExistence type="inferred from homology"/>
<evidence type="ECO:0000256" key="7">
    <source>
        <dbReference type="ARBA" id="ARBA00022824"/>
    </source>
</evidence>
<dbReference type="InterPro" id="IPR015943">
    <property type="entry name" value="WD40/YVTN_repeat-like_dom_sf"/>
</dbReference>
<dbReference type="Proteomes" id="UP000799537">
    <property type="component" value="Unassembled WGS sequence"/>
</dbReference>
<evidence type="ECO:0000259" key="13">
    <source>
        <dbReference type="Pfam" id="PF07774"/>
    </source>
</evidence>
<comment type="subcellular location">
    <subcellularLocation>
        <location evidence="1">Endoplasmic reticulum membrane</location>
        <topology evidence="1">Single-pass type I membrane protein</topology>
    </subcellularLocation>
</comment>
<dbReference type="Pfam" id="PF25293">
    <property type="entry name" value="Beta-prop_EMC1_N"/>
    <property type="match status" value="1"/>
</dbReference>
<dbReference type="RefSeq" id="XP_033672722.1">
    <property type="nucleotide sequence ID" value="XM_033804342.1"/>
</dbReference>
<dbReference type="EMBL" id="ML993582">
    <property type="protein sequence ID" value="KAF2171833.1"/>
    <property type="molecule type" value="Genomic_DNA"/>
</dbReference>
<protein>
    <recommendedName>
        <fullName evidence="4">ER membrane protein complex subunit 1</fullName>
    </recommendedName>
</protein>
<feature type="chain" id="PRO_5025457600" description="ER membrane protein complex subunit 1" evidence="12">
    <location>
        <begin position="22"/>
        <end position="930"/>
    </location>
</feature>
<dbReference type="AlphaFoldDB" id="A0A6A6CYL6"/>
<dbReference type="OrthoDB" id="28092at2759"/>
<comment type="subunit">
    <text evidence="3">Component of the ER membrane protein complex (EMC).</text>
</comment>